<dbReference type="AlphaFoldDB" id="A0AAV1TQT2"/>
<dbReference type="InterPro" id="IPR052050">
    <property type="entry name" value="SecEffector_AnkRepeat"/>
</dbReference>
<gene>
    <name evidence="1" type="ORF">PM001_LOCUS9909</name>
</gene>
<evidence type="ECO:0008006" key="3">
    <source>
        <dbReference type="Google" id="ProtNLM"/>
    </source>
</evidence>
<dbReference type="PANTHER" id="PTHR46586">
    <property type="entry name" value="ANKYRIN REPEAT-CONTAINING PROTEIN"/>
    <property type="match status" value="1"/>
</dbReference>
<evidence type="ECO:0000313" key="1">
    <source>
        <dbReference type="EMBL" id="CAK7924759.1"/>
    </source>
</evidence>
<proteinExistence type="predicted"/>
<dbReference type="InterPro" id="IPR036770">
    <property type="entry name" value="Ankyrin_rpt-contain_sf"/>
</dbReference>
<reference evidence="1" key="1">
    <citation type="submission" date="2024-01" db="EMBL/GenBank/DDBJ databases">
        <authorList>
            <person name="Webb A."/>
        </authorList>
    </citation>
    <scope>NUCLEOTIDE SEQUENCE</scope>
    <source>
        <strain evidence="1">Pm1</strain>
    </source>
</reference>
<protein>
    <recommendedName>
        <fullName evidence="3">Ankyrin</fullName>
    </recommendedName>
</protein>
<dbReference type="SUPFAM" id="SSF48403">
    <property type="entry name" value="Ankyrin repeat"/>
    <property type="match status" value="1"/>
</dbReference>
<dbReference type="PANTHER" id="PTHR46586:SF3">
    <property type="entry name" value="ANKYRIN REPEAT-CONTAINING PROTEIN"/>
    <property type="match status" value="1"/>
</dbReference>
<dbReference type="InterPro" id="IPR002110">
    <property type="entry name" value="Ankyrin_rpt"/>
</dbReference>
<evidence type="ECO:0000313" key="2">
    <source>
        <dbReference type="Proteomes" id="UP001162060"/>
    </source>
</evidence>
<sequence length="442" mass="50139">MHQTKPESSPAACSQHRHIDTSEWPGYPVPTIISAICRKYLHGNIGDGVLRLIDSCLVTPFDSLTLLKAYYRSGGSLRLLQYLAVRELKVENPSRHDWEVNAVTGQMAARGDLHSLKWIIKNYVQGEFKLKLVVYHASANGQMSIIQWFWENHRGMGCWGDSELCQAIRSRHVMLIEWLKSRVAVRFEHTGYMAHEAAAFGSLEIIEWLHERFDIVLVDALKTAAVHNEWTVVQWIIDHGNRADLDAALRFNCLYTSAARFGNLDMLQLLFDRSLPQDPVFVLESAILGGHLHIVKWLHEEKGITNAVAGYIDAARKGQLDMLRYLFEKGVIATPYLFPINAAAEAGRLEVVQWLHSHTTTKCTERAMDAAAGQGHLHIVQWLHENRTEGCTRRAMDRAASNGHLDVVKWLYENRTEGCSRRTIDDAGWFGYSGALAWLFEN</sequence>
<organism evidence="1 2">
    <name type="scientific">Peronospora matthiolae</name>
    <dbReference type="NCBI Taxonomy" id="2874970"/>
    <lineage>
        <taxon>Eukaryota</taxon>
        <taxon>Sar</taxon>
        <taxon>Stramenopiles</taxon>
        <taxon>Oomycota</taxon>
        <taxon>Peronosporomycetes</taxon>
        <taxon>Peronosporales</taxon>
        <taxon>Peronosporaceae</taxon>
        <taxon>Peronospora</taxon>
    </lineage>
</organism>
<comment type="caution">
    <text evidence="1">The sequence shown here is derived from an EMBL/GenBank/DDBJ whole genome shotgun (WGS) entry which is preliminary data.</text>
</comment>
<dbReference type="Pfam" id="PF12796">
    <property type="entry name" value="Ank_2"/>
    <property type="match status" value="1"/>
</dbReference>
<name>A0AAV1TQT2_9STRA</name>
<dbReference type="Proteomes" id="UP001162060">
    <property type="component" value="Unassembled WGS sequence"/>
</dbReference>
<dbReference type="EMBL" id="CAKLBY020000078">
    <property type="protein sequence ID" value="CAK7924759.1"/>
    <property type="molecule type" value="Genomic_DNA"/>
</dbReference>
<accession>A0AAV1TQT2</accession>
<dbReference type="Gene3D" id="1.25.40.20">
    <property type="entry name" value="Ankyrin repeat-containing domain"/>
    <property type="match status" value="3"/>
</dbReference>